<dbReference type="Proteomes" id="UP000790347">
    <property type="component" value="Unassembled WGS sequence"/>
</dbReference>
<protein>
    <recommendedName>
        <fullName evidence="8">DDE Tnp4 domain-containing protein</fullName>
    </recommendedName>
</protein>
<name>A0A922L487_DERFA</name>
<accession>A0A922L487</accession>
<gene>
    <name evidence="9" type="ORF">DERF_007181</name>
</gene>
<feature type="domain" description="DDE Tnp4" evidence="8">
    <location>
        <begin position="193"/>
        <end position="336"/>
    </location>
</feature>
<sequence length="410" mass="47604">MSSDIINLQAMKVNQIRRRKKVLLSMLRQNSGLLYSSRRFGISPKFKLRDQEGEFAKVFPQLKSNPEAFYEYLGMSEKTFMLILNGIQDKITRRSIRKPISPEEQLFACIRYLVQGVSHRVSEQQLRIAHQTISGIVTRVCQAICDTFMEKYLSFPTVEEFKQISNRFWTTWNIPNCLGAIDGKHIRIKNSDNKYGIYMQAVTDADYRFICCDVGVYNGQSDKEFFSNSIFGQSVINQTIQVPTESMLPIIEPQIDLPYFFIGDDSYPLRTNLLRPYPERYINEQQKIFNYRLNQAKRVAEYSFGVLIDKFKCLNSSKFMPDNSDFIVLTCVLLYNMILTEEGFNYNQETFDTLRTTHIESSQKPKTKNNNPTFDAKRIRDIYAEYFCNAGSVQSNSIVVIQPTYTATII</sequence>
<evidence type="ECO:0000313" key="9">
    <source>
        <dbReference type="EMBL" id="KAH9516445.1"/>
    </source>
</evidence>
<keyword evidence="5" id="KW-0479">Metal-binding</keyword>
<dbReference type="InterPro" id="IPR045249">
    <property type="entry name" value="HARBI1-like"/>
</dbReference>
<keyword evidence="4" id="KW-0540">Nuclease</keyword>
<comment type="subcellular location">
    <subcellularLocation>
        <location evidence="2">Nucleus</location>
    </subcellularLocation>
</comment>
<dbReference type="InterPro" id="IPR027806">
    <property type="entry name" value="HARBI1_dom"/>
</dbReference>
<evidence type="ECO:0000256" key="1">
    <source>
        <dbReference type="ARBA" id="ARBA00001968"/>
    </source>
</evidence>
<dbReference type="GO" id="GO:0004518">
    <property type="term" value="F:nuclease activity"/>
    <property type="evidence" value="ECO:0007669"/>
    <property type="project" value="UniProtKB-KW"/>
</dbReference>
<reference evidence="9" key="1">
    <citation type="submission" date="2013-05" db="EMBL/GenBank/DDBJ databases">
        <authorList>
            <person name="Yim A.K.Y."/>
            <person name="Chan T.F."/>
            <person name="Ji K.M."/>
            <person name="Liu X.Y."/>
            <person name="Zhou J.W."/>
            <person name="Li R.Q."/>
            <person name="Yang K.Y."/>
            <person name="Li J."/>
            <person name="Li M."/>
            <person name="Law P.T.W."/>
            <person name="Wu Y.L."/>
            <person name="Cai Z.L."/>
            <person name="Qin H."/>
            <person name="Bao Y."/>
            <person name="Leung R.K.K."/>
            <person name="Ng P.K.S."/>
            <person name="Zou J."/>
            <person name="Zhong X.J."/>
            <person name="Ran P.X."/>
            <person name="Zhong N.S."/>
            <person name="Liu Z.G."/>
            <person name="Tsui S.K.W."/>
        </authorList>
    </citation>
    <scope>NUCLEOTIDE SEQUENCE</scope>
    <source>
        <strain evidence="9">Derf</strain>
        <tissue evidence="9">Whole organism</tissue>
    </source>
</reference>
<reference evidence="9" key="2">
    <citation type="journal article" date="2022" name="Res Sq">
        <title>Comparative Genomics Reveals Insights into the Divergent Evolution of Astigmatic Mites and Household Pest Adaptations.</title>
        <authorList>
            <person name="Xiong Q."/>
            <person name="Wan A.T.-Y."/>
            <person name="Liu X.-Y."/>
            <person name="Fung C.S.-H."/>
            <person name="Xiao X."/>
            <person name="Malainual N."/>
            <person name="Hou J."/>
            <person name="Wang L."/>
            <person name="Wang M."/>
            <person name="Yang K."/>
            <person name="Cui Y."/>
            <person name="Leung E."/>
            <person name="Nong W."/>
            <person name="Shin S.-K."/>
            <person name="Au S."/>
            <person name="Jeong K.Y."/>
            <person name="Chew F.T."/>
            <person name="Hui J."/>
            <person name="Leung T.F."/>
            <person name="Tungtrongchitr A."/>
            <person name="Zhong N."/>
            <person name="Liu Z."/>
            <person name="Tsui S."/>
        </authorList>
    </citation>
    <scope>NUCLEOTIDE SEQUENCE</scope>
    <source>
        <strain evidence="9">Derf</strain>
        <tissue evidence="9">Whole organism</tissue>
    </source>
</reference>
<comment type="cofactor">
    <cofactor evidence="1">
        <name>a divalent metal cation</name>
        <dbReference type="ChEBI" id="CHEBI:60240"/>
    </cofactor>
</comment>
<keyword evidence="10" id="KW-1185">Reference proteome</keyword>
<evidence type="ECO:0000256" key="2">
    <source>
        <dbReference type="ARBA" id="ARBA00004123"/>
    </source>
</evidence>
<evidence type="ECO:0000256" key="6">
    <source>
        <dbReference type="ARBA" id="ARBA00022801"/>
    </source>
</evidence>
<evidence type="ECO:0000256" key="3">
    <source>
        <dbReference type="ARBA" id="ARBA00006958"/>
    </source>
</evidence>
<evidence type="ECO:0000313" key="10">
    <source>
        <dbReference type="Proteomes" id="UP000790347"/>
    </source>
</evidence>
<dbReference type="GO" id="GO:0046872">
    <property type="term" value="F:metal ion binding"/>
    <property type="evidence" value="ECO:0007669"/>
    <property type="project" value="UniProtKB-KW"/>
</dbReference>
<comment type="similarity">
    <text evidence="3">Belongs to the HARBI1 family.</text>
</comment>
<evidence type="ECO:0000256" key="4">
    <source>
        <dbReference type="ARBA" id="ARBA00022722"/>
    </source>
</evidence>
<dbReference type="AlphaFoldDB" id="A0A922L487"/>
<comment type="caution">
    <text evidence="9">The sequence shown here is derived from an EMBL/GenBank/DDBJ whole genome shotgun (WGS) entry which is preliminary data.</text>
</comment>
<evidence type="ECO:0000256" key="5">
    <source>
        <dbReference type="ARBA" id="ARBA00022723"/>
    </source>
</evidence>
<evidence type="ECO:0000259" key="8">
    <source>
        <dbReference type="Pfam" id="PF13359"/>
    </source>
</evidence>
<evidence type="ECO:0000256" key="7">
    <source>
        <dbReference type="ARBA" id="ARBA00023242"/>
    </source>
</evidence>
<dbReference type="PANTHER" id="PTHR22930">
    <property type="match status" value="1"/>
</dbReference>
<organism evidence="9 10">
    <name type="scientific">Dermatophagoides farinae</name>
    <name type="common">American house dust mite</name>
    <dbReference type="NCBI Taxonomy" id="6954"/>
    <lineage>
        <taxon>Eukaryota</taxon>
        <taxon>Metazoa</taxon>
        <taxon>Ecdysozoa</taxon>
        <taxon>Arthropoda</taxon>
        <taxon>Chelicerata</taxon>
        <taxon>Arachnida</taxon>
        <taxon>Acari</taxon>
        <taxon>Acariformes</taxon>
        <taxon>Sarcoptiformes</taxon>
        <taxon>Astigmata</taxon>
        <taxon>Psoroptidia</taxon>
        <taxon>Analgoidea</taxon>
        <taxon>Pyroglyphidae</taxon>
        <taxon>Dermatophagoidinae</taxon>
        <taxon>Dermatophagoides</taxon>
    </lineage>
</organism>
<dbReference type="Pfam" id="PF13359">
    <property type="entry name" value="DDE_Tnp_4"/>
    <property type="match status" value="1"/>
</dbReference>
<dbReference type="EMBL" id="ASGP02000003">
    <property type="protein sequence ID" value="KAH9516445.1"/>
    <property type="molecule type" value="Genomic_DNA"/>
</dbReference>
<proteinExistence type="inferred from homology"/>
<dbReference type="GO" id="GO:0016787">
    <property type="term" value="F:hydrolase activity"/>
    <property type="evidence" value="ECO:0007669"/>
    <property type="project" value="UniProtKB-KW"/>
</dbReference>
<keyword evidence="6" id="KW-0378">Hydrolase</keyword>
<dbReference type="GO" id="GO:0005634">
    <property type="term" value="C:nucleus"/>
    <property type="evidence" value="ECO:0007669"/>
    <property type="project" value="UniProtKB-SubCell"/>
</dbReference>
<keyword evidence="7" id="KW-0539">Nucleus</keyword>
<dbReference type="PANTHER" id="PTHR22930:SF269">
    <property type="entry name" value="NUCLEASE HARBI1-LIKE PROTEIN"/>
    <property type="match status" value="1"/>
</dbReference>